<name>A0A0A9GTZ7_ARUDO</name>
<keyword evidence="1" id="KW-1133">Transmembrane helix</keyword>
<dbReference type="AlphaFoldDB" id="A0A0A9GTZ7"/>
<evidence type="ECO:0000313" key="2">
    <source>
        <dbReference type="EMBL" id="JAE24038.1"/>
    </source>
</evidence>
<organism evidence="2">
    <name type="scientific">Arundo donax</name>
    <name type="common">Giant reed</name>
    <name type="synonym">Donax arundinaceus</name>
    <dbReference type="NCBI Taxonomy" id="35708"/>
    <lineage>
        <taxon>Eukaryota</taxon>
        <taxon>Viridiplantae</taxon>
        <taxon>Streptophyta</taxon>
        <taxon>Embryophyta</taxon>
        <taxon>Tracheophyta</taxon>
        <taxon>Spermatophyta</taxon>
        <taxon>Magnoliopsida</taxon>
        <taxon>Liliopsida</taxon>
        <taxon>Poales</taxon>
        <taxon>Poaceae</taxon>
        <taxon>PACMAD clade</taxon>
        <taxon>Arundinoideae</taxon>
        <taxon>Arundineae</taxon>
        <taxon>Arundo</taxon>
    </lineage>
</organism>
<reference evidence="2" key="1">
    <citation type="submission" date="2014-09" db="EMBL/GenBank/DDBJ databases">
        <authorList>
            <person name="Magalhaes I.L.F."/>
            <person name="Oliveira U."/>
            <person name="Santos F.R."/>
            <person name="Vidigal T.H.D.A."/>
            <person name="Brescovit A.D."/>
            <person name="Santos A.J."/>
        </authorList>
    </citation>
    <scope>NUCLEOTIDE SEQUENCE</scope>
    <source>
        <tissue evidence="2">Shoot tissue taken approximately 20 cm above the soil surface</tissue>
    </source>
</reference>
<protein>
    <submittedName>
        <fullName evidence="2">Uncharacterized protein</fullName>
    </submittedName>
</protein>
<keyword evidence="1" id="KW-0812">Transmembrane</keyword>
<sequence length="43" mass="4728">MGTNWFPAFPVGADATVNAEVIVSFFVVVLTGLLRTKRQNTKM</sequence>
<reference evidence="2" key="2">
    <citation type="journal article" date="2015" name="Data Brief">
        <title>Shoot transcriptome of the giant reed, Arundo donax.</title>
        <authorList>
            <person name="Barrero R.A."/>
            <person name="Guerrero F.D."/>
            <person name="Moolhuijzen P."/>
            <person name="Goolsby J.A."/>
            <person name="Tidwell J."/>
            <person name="Bellgard S.E."/>
            <person name="Bellgard M.I."/>
        </authorList>
    </citation>
    <scope>NUCLEOTIDE SEQUENCE</scope>
    <source>
        <tissue evidence="2">Shoot tissue taken approximately 20 cm above the soil surface</tissue>
    </source>
</reference>
<accession>A0A0A9GTZ7</accession>
<keyword evidence="1" id="KW-0472">Membrane</keyword>
<feature type="transmembrane region" description="Helical" evidence="1">
    <location>
        <begin position="15"/>
        <end position="34"/>
    </location>
</feature>
<dbReference type="EMBL" id="GBRH01173858">
    <property type="protein sequence ID" value="JAE24038.1"/>
    <property type="molecule type" value="Transcribed_RNA"/>
</dbReference>
<proteinExistence type="predicted"/>
<evidence type="ECO:0000256" key="1">
    <source>
        <dbReference type="SAM" id="Phobius"/>
    </source>
</evidence>